<comment type="caution">
    <text evidence="6">The sequence shown here is derived from an EMBL/GenBank/DDBJ whole genome shotgun (WGS) entry which is preliminary data.</text>
</comment>
<dbReference type="AlphaFoldDB" id="A0A136KIM6"/>
<evidence type="ECO:0000313" key="6">
    <source>
        <dbReference type="EMBL" id="KXK09305.1"/>
    </source>
</evidence>
<gene>
    <name evidence="6" type="ORF">UZ20_WS6002000612</name>
</gene>
<proteinExistence type="predicted"/>
<evidence type="ECO:0000313" key="7">
    <source>
        <dbReference type="Proteomes" id="UP000070449"/>
    </source>
</evidence>
<reference evidence="6 7" key="1">
    <citation type="submission" date="2015-02" db="EMBL/GenBank/DDBJ databases">
        <title>Improved understanding of the partial-nitritation anammox process through 23 genomes representing the majority of the microbial community.</title>
        <authorList>
            <person name="Speth D.R."/>
            <person name="In T Zandt M."/>
            <person name="Guerrero Cruz S."/>
            <person name="Jetten M.S."/>
            <person name="Dutilh B.E."/>
        </authorList>
    </citation>
    <scope>NUCLEOTIDE SEQUENCE [LARGE SCALE GENOMIC DNA]</scope>
    <source>
        <strain evidence="6">OLB21</strain>
    </source>
</reference>
<dbReference type="Proteomes" id="UP000070449">
    <property type="component" value="Unassembled WGS sequence"/>
</dbReference>
<feature type="transmembrane region" description="Helical" evidence="4">
    <location>
        <begin position="12"/>
        <end position="34"/>
    </location>
</feature>
<evidence type="ECO:0000256" key="1">
    <source>
        <dbReference type="ARBA" id="ARBA00022729"/>
    </source>
</evidence>
<dbReference type="InterPro" id="IPR013320">
    <property type="entry name" value="ConA-like_dom_sf"/>
</dbReference>
<evidence type="ECO:0000256" key="3">
    <source>
        <dbReference type="SAM" id="MobiDB-lite"/>
    </source>
</evidence>
<feature type="compositionally biased region" description="Basic and acidic residues" evidence="3">
    <location>
        <begin position="1113"/>
        <end position="1129"/>
    </location>
</feature>
<accession>A0A136KIM6</accession>
<keyword evidence="4" id="KW-0472">Membrane</keyword>
<name>A0A136KIM6_9BACT</name>
<dbReference type="SMART" id="SM00560">
    <property type="entry name" value="LamGL"/>
    <property type="match status" value="3"/>
</dbReference>
<dbReference type="InterPro" id="IPR006558">
    <property type="entry name" value="LamG-like"/>
</dbReference>
<evidence type="ECO:0000256" key="4">
    <source>
        <dbReference type="SAM" id="Phobius"/>
    </source>
</evidence>
<protein>
    <recommendedName>
        <fullName evidence="5">LamG-like jellyroll fold domain-containing protein</fullName>
    </recommendedName>
</protein>
<evidence type="ECO:0000259" key="5">
    <source>
        <dbReference type="SMART" id="SM00560"/>
    </source>
</evidence>
<feature type="domain" description="LamG-like jellyroll fold" evidence="5">
    <location>
        <begin position="348"/>
        <end position="486"/>
    </location>
</feature>
<keyword evidence="2" id="KW-1015">Disulfide bond</keyword>
<dbReference type="Pfam" id="PF13385">
    <property type="entry name" value="Laminin_G_3"/>
    <property type="match status" value="3"/>
</dbReference>
<keyword evidence="4" id="KW-0812">Transmembrane</keyword>
<dbReference type="PANTHER" id="PTHR42535">
    <property type="entry name" value="OOKINETE PROTEIN, PUTATIVE-RELATED"/>
    <property type="match status" value="1"/>
</dbReference>
<dbReference type="SUPFAM" id="SSF49899">
    <property type="entry name" value="Concanavalin A-like lectins/glucanases"/>
    <property type="match status" value="3"/>
</dbReference>
<dbReference type="PATRIC" id="fig|1617427.3.peg.638"/>
<dbReference type="EMBL" id="JYPD01000019">
    <property type="protein sequence ID" value="KXK09305.1"/>
    <property type="molecule type" value="Genomic_DNA"/>
</dbReference>
<evidence type="ECO:0000256" key="2">
    <source>
        <dbReference type="ARBA" id="ARBA00023157"/>
    </source>
</evidence>
<keyword evidence="4" id="KW-1133">Transmembrane helix</keyword>
<dbReference type="Gene3D" id="2.60.120.200">
    <property type="match status" value="3"/>
</dbReference>
<dbReference type="InterPro" id="IPR018765">
    <property type="entry name" value="DUF2341"/>
</dbReference>
<feature type="domain" description="LamG-like jellyroll fold" evidence="5">
    <location>
        <begin position="772"/>
        <end position="914"/>
    </location>
</feature>
<feature type="region of interest" description="Disordered" evidence="3">
    <location>
        <begin position="1106"/>
        <end position="1129"/>
    </location>
</feature>
<dbReference type="Pfam" id="PF10102">
    <property type="entry name" value="DUF2341"/>
    <property type="match status" value="1"/>
</dbReference>
<organism evidence="6 7">
    <name type="scientific">candidate division WS6 bacterium OLB21</name>
    <dbReference type="NCBI Taxonomy" id="1617427"/>
    <lineage>
        <taxon>Bacteria</taxon>
        <taxon>Candidatus Dojkabacteria</taxon>
    </lineage>
</organism>
<keyword evidence="1" id="KW-0732">Signal</keyword>
<feature type="domain" description="LamG-like jellyroll fold" evidence="5">
    <location>
        <begin position="1006"/>
        <end position="1126"/>
    </location>
</feature>
<sequence length="1129" mass="123502">MKLKKFFLKVLYSRLLVICLSVLILFVPIIVILVNPDATSASTWFDDSWAYRREVDISGNTALLTNFQVKITAVNTQTLFNEGKLQFNCQDIRFVDRAGNLLPYWIVDKDLACGDSTSTDFWVRMPRVEVGGTKIYMYYGNQLANAYSSGANTFNFFSDLSIQQAPWYNSAWGLRQKFTIAKEMVRASTLTDFPVYLDLSLLGTEFFDRVDADGDDIVITAADGVTKLNRELVSLNTSTDTGKLWFLAPTLSATDDNHFYIYYANSSASETNSTAVWSGSYRLVQHMNQDPSGSAPQLLDSSGSANNATMSGSMLSSASVEGIVGNGIDFDGTNDYFAIDGSATLDLQQLSISAWVKLDDTTKNMLIFEKSATNAVNTQYSCFIEGSNQLILFRTVNASSVLHSQSFSIAGGVLKPGVWTHIACVYNGSSKNIYINGNLVDTTAYSQTLRTNPTGASRIGAHLSNGYYFDGVMDEVRVASTGLSRGWINTEIENQKSLNKYIKVESSENHKSSDKTISGFELNGNIQINNNGTITLSDASNTIGLVSNSTFATSSRVLFRASQSSNTLDIARLGFSNRTFANNFNADDSAYFSFTSASGNWIRNTSNEGTTTTTAGSIAENTVARVFEIAWRTGNTDFIVDNTSAGALTTNVPDENMYLRFETSNTSDSVVLDWIAVGQHATSIPTTVVVGSEVKSEGPLLWLKLDETEGQILKNHGTAGSKLDGYLGTAPYVTTSDPLRVNQCVSGNCLKLDGVNDIFQVDHHDLLNMGTGDFTVSMWILANDQQGGATNYATLFIKTSNPSTPYQGMTAFIDTPFVSPVGKTIFRVSNANELETNASALDDSRWRHYVFMRESNVLKIFINGVLDNSLAISSLDINNTAPLRFGSNHLSVTSQNFDGFMDEIKLYDRAITTDEVLKEYNSYSQVLGTSNNKDKSGLLAWWKFDEGLWNGTANQVRDASGNNFHGTATNGAVVTGNSRYGNSGSFDGTNDYVNFNHNALNFGANDSFTVSAWVKANNPTSGTVRTAVQRYNTGTTYPYVLKLHSDNTWQFAIWDGTNNPTASSASNVNSDWHHLVGVRDKANGTLSLYLDGVLVSEVADTTTGSISNAASTKSRDSDHNKYRTMEWLN</sequence>
<dbReference type="STRING" id="1617427.UZ20_WS6002000612"/>
<dbReference type="PANTHER" id="PTHR42535:SF2">
    <property type="entry name" value="CHROMOSOME UNDETERMINED SCAFFOLD_146, WHOLE GENOME SHOTGUN SEQUENCE"/>
    <property type="match status" value="1"/>
</dbReference>